<dbReference type="AlphaFoldDB" id="A0A834UG66"/>
<proteinExistence type="predicted"/>
<name>A0A834UG66_VESPE</name>
<dbReference type="Proteomes" id="UP000600918">
    <property type="component" value="Unassembled WGS sequence"/>
</dbReference>
<sequence>MSCCWPRDSCVPVCTHSWSSILVSSKFTEALKSQDAFQKIGPDATGILNSRTGSCHADTPADMHMNDEWTQKRFDAQYNNQHKLEVYMAAAGTRRL</sequence>
<keyword evidence="2" id="KW-1185">Reference proteome</keyword>
<protein>
    <submittedName>
        <fullName evidence="1">Uncharacterized protein</fullName>
    </submittedName>
</protein>
<reference evidence="1" key="1">
    <citation type="journal article" date="2020" name="G3 (Bethesda)">
        <title>High-Quality Assemblies for Three Invasive Social Wasps from the &lt;i&gt;Vespula&lt;/i&gt; Genus.</title>
        <authorList>
            <person name="Harrop T.W.R."/>
            <person name="Guhlin J."/>
            <person name="McLaughlin G.M."/>
            <person name="Permina E."/>
            <person name="Stockwell P."/>
            <person name="Gilligan J."/>
            <person name="Le Lec M.F."/>
            <person name="Gruber M.A.M."/>
            <person name="Quinn O."/>
            <person name="Lovegrove M."/>
            <person name="Duncan E.J."/>
            <person name="Remnant E.J."/>
            <person name="Van Eeckhoven J."/>
            <person name="Graham B."/>
            <person name="Knapp R.A."/>
            <person name="Langford K.W."/>
            <person name="Kronenberg Z."/>
            <person name="Press M.O."/>
            <person name="Eacker S.M."/>
            <person name="Wilson-Rankin E.E."/>
            <person name="Purcell J."/>
            <person name="Lester P.J."/>
            <person name="Dearden P.K."/>
        </authorList>
    </citation>
    <scope>NUCLEOTIDE SEQUENCE</scope>
    <source>
        <strain evidence="1">Volc-1</strain>
    </source>
</reference>
<comment type="caution">
    <text evidence="1">The sequence shown here is derived from an EMBL/GenBank/DDBJ whole genome shotgun (WGS) entry which is preliminary data.</text>
</comment>
<accession>A0A834UG66</accession>
<dbReference type="EMBL" id="JACSDY010000001">
    <property type="protein sequence ID" value="KAF7437777.1"/>
    <property type="molecule type" value="Genomic_DNA"/>
</dbReference>
<evidence type="ECO:0000313" key="2">
    <source>
        <dbReference type="Proteomes" id="UP000600918"/>
    </source>
</evidence>
<gene>
    <name evidence="1" type="ORF">H0235_000168</name>
</gene>
<organism evidence="1 2">
    <name type="scientific">Vespula pensylvanica</name>
    <name type="common">Western yellow jacket</name>
    <name type="synonym">Wasp</name>
    <dbReference type="NCBI Taxonomy" id="30213"/>
    <lineage>
        <taxon>Eukaryota</taxon>
        <taxon>Metazoa</taxon>
        <taxon>Ecdysozoa</taxon>
        <taxon>Arthropoda</taxon>
        <taxon>Hexapoda</taxon>
        <taxon>Insecta</taxon>
        <taxon>Pterygota</taxon>
        <taxon>Neoptera</taxon>
        <taxon>Endopterygota</taxon>
        <taxon>Hymenoptera</taxon>
        <taxon>Apocrita</taxon>
        <taxon>Aculeata</taxon>
        <taxon>Vespoidea</taxon>
        <taxon>Vespidae</taxon>
        <taxon>Vespinae</taxon>
        <taxon>Vespula</taxon>
    </lineage>
</organism>
<evidence type="ECO:0000313" key="1">
    <source>
        <dbReference type="EMBL" id="KAF7437777.1"/>
    </source>
</evidence>